<protein>
    <submittedName>
        <fullName evidence="1">Amidohydrolase family protein</fullName>
    </submittedName>
</protein>
<dbReference type="EMBL" id="CP042469">
    <property type="protein sequence ID" value="QOX64896.1"/>
    <property type="molecule type" value="Genomic_DNA"/>
</dbReference>
<reference evidence="1" key="1">
    <citation type="submission" date="2019-08" db="EMBL/GenBank/DDBJ databases">
        <title>Genome sequence of Clostridiales bacterium MT110.</title>
        <authorList>
            <person name="Cao J."/>
        </authorList>
    </citation>
    <scope>NUCLEOTIDE SEQUENCE</scope>
    <source>
        <strain evidence="1">MT110</strain>
    </source>
</reference>
<proteinExistence type="predicted"/>
<accession>A0ACD1AEM1</accession>
<sequence length="480" mass="53050">MEDFMAFGFFRKTETADIIFMGGKIYTQNTDMPWTEAVACKNGLILALGDYEDIKELEGKHTKIVDLAGGFMLPGLIETSGHPVLDTFKNSCLFLKKGTFDETLSQISEYAGAQTDSEIIFAYGYEESIFESLEQDKASEALDEICQEKPVVVLGKSGLHCWLNTLATETVKAAAAEDEITTISLAYLLHVLEPFHSDIIPKEFTDGMLRYCKKGFTSVFDCGAPEYFTSIYQGFMVHAYQENMVKNRFFGSLLVTRDINPAPMIRKLSQYRTHCVELNEHVNFSTLKLLVDRTPGAVSITDSALREFCLLAADNGFDIHIDAIGGQAVAEAVEALQASRSAGYKKSAFTVAHDKDADNAALEHTSLGTDIKETPRTYEREGAWIGIQRAATITEALDLLTVDGAIQLGIIDSFGTIEKGKHADFAVFDKDPFGLGSIEALKELQAVMTVIDGKVVYDAAEDNSNQWHLMLTPQDFEFDE</sequence>
<dbReference type="Proteomes" id="UP000594014">
    <property type="component" value="Chromosome"/>
</dbReference>
<evidence type="ECO:0000313" key="2">
    <source>
        <dbReference type="Proteomes" id="UP000594014"/>
    </source>
</evidence>
<organism evidence="1 2">
    <name type="scientific">Anoxybacterium hadale</name>
    <dbReference type="NCBI Taxonomy" id="3408580"/>
    <lineage>
        <taxon>Bacteria</taxon>
        <taxon>Bacillati</taxon>
        <taxon>Bacillota</taxon>
        <taxon>Clostridia</taxon>
        <taxon>Peptostreptococcales</taxon>
        <taxon>Anaerovoracaceae</taxon>
        <taxon>Anoxybacterium</taxon>
    </lineage>
</organism>
<gene>
    <name evidence="1" type="ORF">FRZ06_16855</name>
</gene>
<keyword evidence="2" id="KW-1185">Reference proteome</keyword>
<name>A0ACD1AEM1_9FIRM</name>
<evidence type="ECO:0000313" key="1">
    <source>
        <dbReference type="EMBL" id="QOX64896.1"/>
    </source>
</evidence>